<evidence type="ECO:0000313" key="2">
    <source>
        <dbReference type="EMBL" id="GIP18376.1"/>
    </source>
</evidence>
<dbReference type="RefSeq" id="WP_213518712.1">
    <property type="nucleotide sequence ID" value="NZ_BOSE01000008.1"/>
</dbReference>
<protein>
    <submittedName>
        <fullName evidence="2">Uncharacterized protein</fullName>
    </submittedName>
</protein>
<accession>A0A919YTW7</accession>
<feature type="compositionally biased region" description="Polar residues" evidence="1">
    <location>
        <begin position="70"/>
        <end position="79"/>
    </location>
</feature>
<dbReference type="EMBL" id="BOSE01000008">
    <property type="protein sequence ID" value="GIP18376.1"/>
    <property type="molecule type" value="Genomic_DNA"/>
</dbReference>
<reference evidence="2" key="1">
    <citation type="submission" date="2021-03" db="EMBL/GenBank/DDBJ databases">
        <title>Antimicrobial resistance genes in bacteria isolated from Japanese honey, and their potential for conferring macrolide and lincosamide resistance in the American foulbrood pathogen Paenibacillus larvae.</title>
        <authorList>
            <person name="Okamoto M."/>
            <person name="Kumagai M."/>
            <person name="Kanamori H."/>
            <person name="Takamatsu D."/>
        </authorList>
    </citation>
    <scope>NUCLEOTIDE SEQUENCE</scope>
    <source>
        <strain evidence="2">J40TS1</strain>
    </source>
</reference>
<feature type="region of interest" description="Disordered" evidence="1">
    <location>
        <begin position="68"/>
        <end position="89"/>
    </location>
</feature>
<name>A0A919YTW7_9BACL</name>
<gene>
    <name evidence="2" type="ORF">J40TS1_40180</name>
</gene>
<organism evidence="2 3">
    <name type="scientific">Paenibacillus montaniterrae</name>
    <dbReference type="NCBI Taxonomy" id="429341"/>
    <lineage>
        <taxon>Bacteria</taxon>
        <taxon>Bacillati</taxon>
        <taxon>Bacillota</taxon>
        <taxon>Bacilli</taxon>
        <taxon>Bacillales</taxon>
        <taxon>Paenibacillaceae</taxon>
        <taxon>Paenibacillus</taxon>
    </lineage>
</organism>
<evidence type="ECO:0000313" key="3">
    <source>
        <dbReference type="Proteomes" id="UP000683139"/>
    </source>
</evidence>
<sequence length="89" mass="9799">MITRYTVDMLNESGVSVKTQKVIEVDGVEHLLGEPHRKAYLNSVAGRAEVQAELPIAQQNAIFAVWGDSPTITEQSPEQNTEDDETATE</sequence>
<evidence type="ECO:0000256" key="1">
    <source>
        <dbReference type="SAM" id="MobiDB-lite"/>
    </source>
</evidence>
<dbReference type="Proteomes" id="UP000683139">
    <property type="component" value="Unassembled WGS sequence"/>
</dbReference>
<feature type="compositionally biased region" description="Acidic residues" evidence="1">
    <location>
        <begin position="80"/>
        <end position="89"/>
    </location>
</feature>
<comment type="caution">
    <text evidence="2">The sequence shown here is derived from an EMBL/GenBank/DDBJ whole genome shotgun (WGS) entry which is preliminary data.</text>
</comment>
<proteinExistence type="predicted"/>
<keyword evidence="3" id="KW-1185">Reference proteome</keyword>
<dbReference type="AlphaFoldDB" id="A0A919YTW7"/>